<dbReference type="SUPFAM" id="SSF53756">
    <property type="entry name" value="UDP-Glycosyltransferase/glycogen phosphorylase"/>
    <property type="match status" value="1"/>
</dbReference>
<keyword evidence="1" id="KW-0328">Glycosyltransferase</keyword>
<reference evidence="3 4" key="1">
    <citation type="submission" date="2018-06" db="EMBL/GenBank/DDBJ databases">
        <title>Genomic Encyclopedia of Archaeal and Bacterial Type Strains, Phase II (KMG-II): from individual species to whole genera.</title>
        <authorList>
            <person name="Goeker M."/>
        </authorList>
    </citation>
    <scope>NUCLEOTIDE SEQUENCE [LARGE SCALE GENOMIC DNA]</scope>
    <source>
        <strain evidence="3 4">DSM 25663</strain>
    </source>
</reference>
<dbReference type="GO" id="GO:0009244">
    <property type="term" value="P:lipopolysaccharide core region biosynthetic process"/>
    <property type="evidence" value="ECO:0007669"/>
    <property type="project" value="TreeGrafter"/>
</dbReference>
<evidence type="ECO:0000256" key="2">
    <source>
        <dbReference type="ARBA" id="ARBA00022679"/>
    </source>
</evidence>
<dbReference type="PANTHER" id="PTHR30160">
    <property type="entry name" value="TETRAACYLDISACCHARIDE 4'-KINASE-RELATED"/>
    <property type="match status" value="1"/>
</dbReference>
<sequence length="354" mass="40808">MKKILIIQNKRIGDVLISSVIANNYKMKYPDSEIHLMAYDFTHGVIKNNPNIDKLISINEKELKKFKNLLRTIAAVRKEHYDIIFDPYSKLQSRLICKFGGAKQTVGHKSRKKIGNLGYYTHPVAILENKTKPCGKAIEDRIHLLQQVDTFETITFEPKIFLTPEEEQFRVPEKYQDKKIIVLGILGSTPQKSMPYEYVAQIVDAIAEQFNCYLLFNYAPNQRTEADKIYTLCQNKANIILDVYAPTIRDFAVLMNQCAVLVSNEGGTVHIAKALNKPTFTIFSPYINKDDWSSFEDGIIHKSVHLLDFLPHAIDELSYEQNKSIEKNPRELYLKLTPEMILPELTVFLKRHLD</sequence>
<dbReference type="EMBL" id="QLSZ01000014">
    <property type="protein sequence ID" value="RAR69990.1"/>
    <property type="molecule type" value="Genomic_DNA"/>
</dbReference>
<dbReference type="PANTHER" id="PTHR30160:SF7">
    <property type="entry name" value="ADP-HEPTOSE--LPS HEPTOSYLTRANSFERASE 2"/>
    <property type="match status" value="1"/>
</dbReference>
<evidence type="ECO:0000313" key="4">
    <source>
        <dbReference type="Proteomes" id="UP000248840"/>
    </source>
</evidence>
<evidence type="ECO:0000256" key="1">
    <source>
        <dbReference type="ARBA" id="ARBA00022676"/>
    </source>
</evidence>
<keyword evidence="2 3" id="KW-0808">Transferase</keyword>
<dbReference type="AlphaFoldDB" id="A0A328Y8R2"/>
<dbReference type="Proteomes" id="UP000248840">
    <property type="component" value="Unassembled WGS sequence"/>
</dbReference>
<dbReference type="RefSeq" id="WP_112114078.1">
    <property type="nucleotide sequence ID" value="NZ_QLSZ01000014.1"/>
</dbReference>
<dbReference type="GO" id="GO:0008713">
    <property type="term" value="F:ADP-heptose-lipopolysaccharide heptosyltransferase activity"/>
    <property type="evidence" value="ECO:0007669"/>
    <property type="project" value="TreeGrafter"/>
</dbReference>
<dbReference type="InterPro" id="IPR051199">
    <property type="entry name" value="LPS_LOS_Heptosyltrfase"/>
</dbReference>
<proteinExistence type="predicted"/>
<dbReference type="CDD" id="cd03789">
    <property type="entry name" value="GT9_LPS_heptosyltransferase"/>
    <property type="match status" value="1"/>
</dbReference>
<protein>
    <submittedName>
        <fullName evidence="3">Heptosyltransferase-2</fullName>
    </submittedName>
</protein>
<gene>
    <name evidence="3" type="ORF">CLV55_11433</name>
</gene>
<organism evidence="3 4">
    <name type="scientific">Flavobacterium aciduliphilum</name>
    <dbReference type="NCBI Taxonomy" id="1101402"/>
    <lineage>
        <taxon>Bacteria</taxon>
        <taxon>Pseudomonadati</taxon>
        <taxon>Bacteroidota</taxon>
        <taxon>Flavobacteriia</taxon>
        <taxon>Flavobacteriales</taxon>
        <taxon>Flavobacteriaceae</taxon>
        <taxon>Flavobacterium</taxon>
    </lineage>
</organism>
<dbReference type="Pfam" id="PF01075">
    <property type="entry name" value="Glyco_transf_9"/>
    <property type="match status" value="1"/>
</dbReference>
<accession>A0A328Y8R2</accession>
<keyword evidence="4" id="KW-1185">Reference proteome</keyword>
<dbReference type="OrthoDB" id="9772349at2"/>
<dbReference type="GO" id="GO:0005829">
    <property type="term" value="C:cytosol"/>
    <property type="evidence" value="ECO:0007669"/>
    <property type="project" value="TreeGrafter"/>
</dbReference>
<dbReference type="InterPro" id="IPR002201">
    <property type="entry name" value="Glyco_trans_9"/>
</dbReference>
<dbReference type="Gene3D" id="3.40.50.2000">
    <property type="entry name" value="Glycogen Phosphorylase B"/>
    <property type="match status" value="2"/>
</dbReference>
<evidence type="ECO:0000313" key="3">
    <source>
        <dbReference type="EMBL" id="RAR69990.1"/>
    </source>
</evidence>
<name>A0A328Y8R2_9FLAO</name>
<comment type="caution">
    <text evidence="3">The sequence shown here is derived from an EMBL/GenBank/DDBJ whole genome shotgun (WGS) entry which is preliminary data.</text>
</comment>